<feature type="domain" description="Helicase-associated" evidence="2">
    <location>
        <begin position="75"/>
        <end position="139"/>
    </location>
</feature>
<dbReference type="Gene3D" id="6.10.140.530">
    <property type="match status" value="2"/>
</dbReference>
<evidence type="ECO:0000313" key="4">
    <source>
        <dbReference type="Proteomes" id="UP001153069"/>
    </source>
</evidence>
<dbReference type="PANTHER" id="PTHR33418:SF1">
    <property type="entry name" value="HELICASE-ASSOCIATED DOMAIN-CONTAINING PROTEIN"/>
    <property type="match status" value="1"/>
</dbReference>
<keyword evidence="3" id="KW-0547">Nucleotide-binding</keyword>
<dbReference type="Proteomes" id="UP001153069">
    <property type="component" value="Unassembled WGS sequence"/>
</dbReference>
<keyword evidence="3" id="KW-0347">Helicase</keyword>
<keyword evidence="3" id="KW-0378">Hydrolase</keyword>
<evidence type="ECO:0000256" key="1">
    <source>
        <dbReference type="SAM" id="MobiDB-lite"/>
    </source>
</evidence>
<dbReference type="PANTHER" id="PTHR33418">
    <property type="entry name" value="HELICASE-ASSOCIATED"/>
    <property type="match status" value="1"/>
</dbReference>
<dbReference type="OrthoDB" id="93497at2759"/>
<evidence type="ECO:0000259" key="2">
    <source>
        <dbReference type="Pfam" id="PF03457"/>
    </source>
</evidence>
<feature type="region of interest" description="Disordered" evidence="1">
    <location>
        <begin position="155"/>
        <end position="193"/>
    </location>
</feature>
<feature type="region of interest" description="Disordered" evidence="1">
    <location>
        <begin position="225"/>
        <end position="275"/>
    </location>
</feature>
<dbReference type="Pfam" id="PF03457">
    <property type="entry name" value="HA"/>
    <property type="match status" value="2"/>
</dbReference>
<feature type="domain" description="Helicase-associated" evidence="2">
    <location>
        <begin position="11"/>
        <end position="70"/>
    </location>
</feature>
<comment type="caution">
    <text evidence="3">The sequence shown here is derived from an EMBL/GenBank/DDBJ whole genome shotgun (WGS) entry which is preliminary data.</text>
</comment>
<dbReference type="InterPro" id="IPR005114">
    <property type="entry name" value="Helicase_assoc"/>
</dbReference>
<keyword evidence="4" id="KW-1185">Reference proteome</keyword>
<protein>
    <submittedName>
        <fullName evidence="3">Helicase</fullName>
    </submittedName>
</protein>
<sequence length="372" mass="41980">MGRPQDRNNKGWSAKMNQLKEFQRQHGHCKVPLKDSDGMITELGRFVAYQRCLQKKLSRERKDDLDALGFTWNVHEEKWNQMFTNLQEFHKENGHCNVAMQSSRKAGELQNLSKWVSYQRRNYRKLSDERIGKLEELGFIWSGYGNSSSYAATSKKRFANHKAPSAKKRRAGEPHTSEHQEEEVTSQVEKKVASEDEAVVVATDPSEASLPPHEGAPHEVQAIKEEEDDKEATVVTRPSKVQVSSNERPSQQAQVTREEEGEEKVNVDAPSEEEQVPVVEIKEGVQAIKEEDDEVVVVEQSPAEVPQRDDGTGILPRLTRIEKTLGLPEGSEFSKQPTHHRISLLSKDLGLMFPPEASLLERVGALETAIGI</sequence>
<reference evidence="3" key="1">
    <citation type="submission" date="2020-06" db="EMBL/GenBank/DDBJ databases">
        <authorList>
            <consortium name="Plant Systems Biology data submission"/>
        </authorList>
    </citation>
    <scope>NUCLEOTIDE SEQUENCE</scope>
    <source>
        <strain evidence="3">D6</strain>
    </source>
</reference>
<evidence type="ECO:0000313" key="3">
    <source>
        <dbReference type="EMBL" id="CAB9498126.1"/>
    </source>
</evidence>
<feature type="compositionally biased region" description="Polar residues" evidence="1">
    <location>
        <begin position="239"/>
        <end position="255"/>
    </location>
</feature>
<dbReference type="EMBL" id="CAICTM010000032">
    <property type="protein sequence ID" value="CAB9498126.1"/>
    <property type="molecule type" value="Genomic_DNA"/>
</dbReference>
<dbReference type="AlphaFoldDB" id="A0A9N8DA80"/>
<organism evidence="3 4">
    <name type="scientific">Seminavis robusta</name>
    <dbReference type="NCBI Taxonomy" id="568900"/>
    <lineage>
        <taxon>Eukaryota</taxon>
        <taxon>Sar</taxon>
        <taxon>Stramenopiles</taxon>
        <taxon>Ochrophyta</taxon>
        <taxon>Bacillariophyta</taxon>
        <taxon>Bacillariophyceae</taxon>
        <taxon>Bacillariophycidae</taxon>
        <taxon>Naviculales</taxon>
        <taxon>Naviculaceae</taxon>
        <taxon>Seminavis</taxon>
    </lineage>
</organism>
<accession>A0A9N8DA80</accession>
<gene>
    <name evidence="3" type="ORF">SEMRO_32_G020660.1</name>
</gene>
<keyword evidence="3" id="KW-0067">ATP-binding</keyword>
<proteinExistence type="predicted"/>
<feature type="compositionally biased region" description="Basic residues" evidence="1">
    <location>
        <begin position="155"/>
        <end position="170"/>
    </location>
</feature>
<dbReference type="GO" id="GO:0004386">
    <property type="term" value="F:helicase activity"/>
    <property type="evidence" value="ECO:0007669"/>
    <property type="project" value="UniProtKB-KW"/>
</dbReference>
<name>A0A9N8DA80_9STRA</name>